<accession>M5E1T6</accession>
<dbReference type="PANTHER" id="PTHR34378">
    <property type="entry name" value="GLUTAMATE--CYSTEINE LIGASE, CHLOROPLASTIC"/>
    <property type="match status" value="1"/>
</dbReference>
<evidence type="ECO:0000313" key="6">
    <source>
        <dbReference type="EMBL" id="CCU79941.1"/>
    </source>
</evidence>
<organism evidence="6 7">
    <name type="scientific">Halanaerobium saccharolyticum subsp. saccharolyticum DSM 6643</name>
    <dbReference type="NCBI Taxonomy" id="1293054"/>
    <lineage>
        <taxon>Bacteria</taxon>
        <taxon>Bacillati</taxon>
        <taxon>Bacillota</taxon>
        <taxon>Clostridia</taxon>
        <taxon>Halanaerobiales</taxon>
        <taxon>Halanaerobiaceae</taxon>
        <taxon>Halanaerobium</taxon>
    </lineage>
</organism>
<comment type="function">
    <text evidence="5">Catalyzes the synthesis of gamma-glutamylcysteine (gamma-GC).</text>
</comment>
<sequence>MDYKKQLETLSSYFKNAESKKETHKIGVEFEHLILHEDLTAVSYFEKNGIEKLLEELSKKSDWEKVYEGKHLIGLNSNNKAITLEPGGQLELSIIPFADLKQIETIYLDFIEKLVNILNKWDQKIAVLGYQPHSLINNIPLLPKKRYDFMYKYFKDKGKYAHNMMKGTASVQMSIDYINEEDYIKKMRVGYFISPVIYYLFDNTPFFEGKKADKSSARENIWTNCDSQRSGTINDIFDKKYGYNDYAEYLLKIPPIIKKKNGKLIYTDNKVLKDVMENDKTKEIEHFLSMVFPDVRTQKYIEFRAADALPYPYNFAFITLLKNIFYNQKNLNYLYQRSLKYNQKKFINFKKEMVEDKKSTKRSEFIAEILKKTKNTATKYELDFLKILEASYLKYGPLKFKTLNNLDKGKKEALNWCLLN</sequence>
<evidence type="ECO:0000256" key="4">
    <source>
        <dbReference type="ARBA" id="ARBA00048819"/>
    </source>
</evidence>
<evidence type="ECO:0000256" key="1">
    <source>
        <dbReference type="ARBA" id="ARBA00022598"/>
    </source>
</evidence>
<evidence type="ECO:0000256" key="5">
    <source>
        <dbReference type="PIRNR" id="PIRNR017901"/>
    </source>
</evidence>
<name>M5E1T6_9FIRM</name>
<dbReference type="GO" id="GO:0006750">
    <property type="term" value="P:glutathione biosynthetic process"/>
    <property type="evidence" value="ECO:0007669"/>
    <property type="project" value="UniProtKB-UniRule"/>
</dbReference>
<dbReference type="EMBL" id="CAUI01000021">
    <property type="protein sequence ID" value="CCU79941.1"/>
    <property type="molecule type" value="Genomic_DNA"/>
</dbReference>
<comment type="similarity">
    <text evidence="5">Belongs to the glutamate--cysteine ligase type 2 family. EgtA subfamily.</text>
</comment>
<dbReference type="InterPro" id="IPR006336">
    <property type="entry name" value="GCS2"/>
</dbReference>
<proteinExistence type="inferred from homology"/>
<dbReference type="InterPro" id="IPR035434">
    <property type="entry name" value="GCL_bact_plant"/>
</dbReference>
<keyword evidence="1 5" id="KW-0436">Ligase</keyword>
<comment type="catalytic activity">
    <reaction evidence="4 5">
        <text>L-cysteine + L-glutamate + ATP = gamma-L-glutamyl-L-cysteine + ADP + phosphate + H(+)</text>
        <dbReference type="Rhea" id="RHEA:13285"/>
        <dbReference type="ChEBI" id="CHEBI:15378"/>
        <dbReference type="ChEBI" id="CHEBI:29985"/>
        <dbReference type="ChEBI" id="CHEBI:30616"/>
        <dbReference type="ChEBI" id="CHEBI:35235"/>
        <dbReference type="ChEBI" id="CHEBI:43474"/>
        <dbReference type="ChEBI" id="CHEBI:58173"/>
        <dbReference type="ChEBI" id="CHEBI:456216"/>
        <dbReference type="EC" id="6.3.2.2"/>
    </reaction>
</comment>
<dbReference type="EC" id="6.3.2.2" evidence="5"/>
<reference evidence="7" key="1">
    <citation type="journal article" date="2013" name="Genome Announc.">
        <title>Genome Sequence of Halanaerobium saccharolyticum subsp. saccharolyticum Strain DSM 6643T, a Halophilic Hydrogen-Producing Bacterium.</title>
        <authorList>
            <person name="Kivisto A."/>
            <person name="Larjo A."/>
            <person name="Ciranna A."/>
            <person name="Santala V."/>
            <person name="Roos C."/>
            <person name="Karp M."/>
        </authorList>
    </citation>
    <scope>NUCLEOTIDE SEQUENCE [LARGE SCALE GENOMIC DNA]</scope>
    <source>
        <strain evidence="7">DSM 6643</strain>
    </source>
</reference>
<dbReference type="PIRSF" id="PIRSF017901">
    <property type="entry name" value="GCL"/>
    <property type="match status" value="1"/>
</dbReference>
<dbReference type="InterPro" id="IPR014746">
    <property type="entry name" value="Gln_synth/guanido_kin_cat_dom"/>
</dbReference>
<dbReference type="eggNOG" id="COG3572">
    <property type="taxonomic scope" value="Bacteria"/>
</dbReference>
<gene>
    <name evidence="6" type="ORF">HSACCH_01724</name>
</gene>
<dbReference type="SUPFAM" id="SSF55931">
    <property type="entry name" value="Glutamine synthetase/guanido kinase"/>
    <property type="match status" value="1"/>
</dbReference>
<dbReference type="Pfam" id="PF04107">
    <property type="entry name" value="GCS2"/>
    <property type="match status" value="1"/>
</dbReference>
<dbReference type="STRING" id="1293054.HSACCH_01724"/>
<protein>
    <recommendedName>
        <fullName evidence="5">Glutamate--cysteine ligase</fullName>
        <ecNumber evidence="5">6.3.2.2</ecNumber>
    </recommendedName>
</protein>
<evidence type="ECO:0000256" key="2">
    <source>
        <dbReference type="ARBA" id="ARBA00022741"/>
    </source>
</evidence>
<evidence type="ECO:0000256" key="3">
    <source>
        <dbReference type="ARBA" id="ARBA00022840"/>
    </source>
</evidence>
<keyword evidence="7" id="KW-1185">Reference proteome</keyword>
<dbReference type="AlphaFoldDB" id="M5E1T6"/>
<dbReference type="OrthoDB" id="9780152at2"/>
<dbReference type="PANTHER" id="PTHR34378:SF1">
    <property type="entry name" value="GLUTAMATE--CYSTEINE LIGASE, CHLOROPLASTIC"/>
    <property type="match status" value="1"/>
</dbReference>
<dbReference type="GO" id="GO:0004357">
    <property type="term" value="F:glutamate-cysteine ligase activity"/>
    <property type="evidence" value="ECO:0007669"/>
    <property type="project" value="UniProtKB-UniRule"/>
</dbReference>
<comment type="caution">
    <text evidence="6">The sequence shown here is derived from an EMBL/GenBank/DDBJ whole genome shotgun (WGS) entry which is preliminary data.</text>
</comment>
<dbReference type="Proteomes" id="UP000012063">
    <property type="component" value="Unassembled WGS sequence"/>
</dbReference>
<evidence type="ECO:0000313" key="7">
    <source>
        <dbReference type="Proteomes" id="UP000012063"/>
    </source>
</evidence>
<dbReference type="GO" id="GO:0005524">
    <property type="term" value="F:ATP binding"/>
    <property type="evidence" value="ECO:0007669"/>
    <property type="project" value="UniProtKB-UniRule"/>
</dbReference>
<keyword evidence="3 5" id="KW-0067">ATP-binding</keyword>
<dbReference type="Gene3D" id="3.30.590.20">
    <property type="match status" value="1"/>
</dbReference>
<dbReference type="InParanoid" id="M5E1T6"/>
<keyword evidence="2 5" id="KW-0547">Nucleotide-binding</keyword>
<dbReference type="RefSeq" id="WP_005489247.1">
    <property type="nucleotide sequence ID" value="NZ_CAUI01000021.1"/>
</dbReference>